<evidence type="ECO:0000313" key="2">
    <source>
        <dbReference type="EMBL" id="CAL1284798.1"/>
    </source>
</evidence>
<keyword evidence="1" id="KW-0472">Membrane</keyword>
<reference evidence="2 3" key="1">
    <citation type="submission" date="2024-04" db="EMBL/GenBank/DDBJ databases">
        <authorList>
            <person name="Rising A."/>
            <person name="Reimegard J."/>
            <person name="Sonavane S."/>
            <person name="Akerstrom W."/>
            <person name="Nylinder S."/>
            <person name="Hedman E."/>
            <person name="Kallberg Y."/>
        </authorList>
    </citation>
    <scope>NUCLEOTIDE SEQUENCE [LARGE SCALE GENOMIC DNA]</scope>
</reference>
<feature type="transmembrane region" description="Helical" evidence="1">
    <location>
        <begin position="25"/>
        <end position="43"/>
    </location>
</feature>
<name>A0AAV2ALC5_9ARAC</name>
<proteinExistence type="predicted"/>
<keyword evidence="1" id="KW-1133">Transmembrane helix</keyword>
<evidence type="ECO:0000313" key="3">
    <source>
        <dbReference type="Proteomes" id="UP001497382"/>
    </source>
</evidence>
<keyword evidence="3" id="KW-1185">Reference proteome</keyword>
<dbReference type="AlphaFoldDB" id="A0AAV2ALC5"/>
<dbReference type="Proteomes" id="UP001497382">
    <property type="component" value="Unassembled WGS sequence"/>
</dbReference>
<evidence type="ECO:0000256" key="1">
    <source>
        <dbReference type="SAM" id="Phobius"/>
    </source>
</evidence>
<dbReference type="EMBL" id="CAXIEN010000183">
    <property type="protein sequence ID" value="CAL1284798.1"/>
    <property type="molecule type" value="Genomic_DNA"/>
</dbReference>
<protein>
    <submittedName>
        <fullName evidence="2">Uncharacterized protein</fullName>
    </submittedName>
</protein>
<accession>A0AAV2ALC5</accession>
<comment type="caution">
    <text evidence="2">The sequence shown here is derived from an EMBL/GenBank/DDBJ whole genome shotgun (WGS) entry which is preliminary data.</text>
</comment>
<gene>
    <name evidence="2" type="ORF">LARSCL_LOCUS13340</name>
</gene>
<sequence>MVVGYVLMVKFHFLIDSLDPKFSKLILITLLIIPFCSFIFQMISVHTEHIFSRCYRSIQIPAEIHLAEMFEDLGQENS</sequence>
<keyword evidence="1" id="KW-0812">Transmembrane</keyword>
<organism evidence="2 3">
    <name type="scientific">Larinioides sclopetarius</name>
    <dbReference type="NCBI Taxonomy" id="280406"/>
    <lineage>
        <taxon>Eukaryota</taxon>
        <taxon>Metazoa</taxon>
        <taxon>Ecdysozoa</taxon>
        <taxon>Arthropoda</taxon>
        <taxon>Chelicerata</taxon>
        <taxon>Arachnida</taxon>
        <taxon>Araneae</taxon>
        <taxon>Araneomorphae</taxon>
        <taxon>Entelegynae</taxon>
        <taxon>Araneoidea</taxon>
        <taxon>Araneidae</taxon>
        <taxon>Larinioides</taxon>
    </lineage>
</organism>